<keyword evidence="3" id="KW-1185">Reference proteome</keyword>
<evidence type="ECO:0000313" key="2">
    <source>
        <dbReference type="EMBL" id="NJR79523.1"/>
    </source>
</evidence>
<evidence type="ECO:0000259" key="1">
    <source>
        <dbReference type="SMART" id="SM00421"/>
    </source>
</evidence>
<name>A0ABX1CRC9_9SPHN</name>
<organism evidence="2 3">
    <name type="scientific">Sphingomonas corticis</name>
    <dbReference type="NCBI Taxonomy" id="2722791"/>
    <lineage>
        <taxon>Bacteria</taxon>
        <taxon>Pseudomonadati</taxon>
        <taxon>Pseudomonadota</taxon>
        <taxon>Alphaproteobacteria</taxon>
        <taxon>Sphingomonadales</taxon>
        <taxon>Sphingomonadaceae</taxon>
        <taxon>Sphingomonas</taxon>
    </lineage>
</organism>
<feature type="domain" description="HTH luxR-type" evidence="1">
    <location>
        <begin position="267"/>
        <end position="324"/>
    </location>
</feature>
<dbReference type="InterPro" id="IPR016032">
    <property type="entry name" value="Sig_transdc_resp-reg_C-effctor"/>
</dbReference>
<sequence>MASTPAPPAEDDDDHLSVMMSEILRDFSADGILITQRGERGEAVVLFSDGACDAARDASLGEAGAGPEWLALAGEAGAAMLTTSVPASGGTITVRTVFRRFSETTRAQARVASARLQPLLQPFARAWWQRRRAQARVRALTRAIDRADIGVVLVDARGMPTFANAAARALIAQGDGLRMRGAMLGGATLADTLKLHAAVEHVISAEVPDAAAPVVALPRTARRPLMAAVVAAQAAGVADDADAPAAIVYLFDPEEDLAALIEPACKLYGLSPVETRLTCLLADGVSLAAAAAAMRVREMTARSYLKQIFLKTDTNRQAELVWLMLKSTVRTRGAGAAGAMAATLV</sequence>
<protein>
    <submittedName>
        <fullName evidence="2">Helix-turn-helix transcriptional regulator</fullName>
    </submittedName>
</protein>
<dbReference type="Gene3D" id="1.10.10.10">
    <property type="entry name" value="Winged helix-like DNA-binding domain superfamily/Winged helix DNA-binding domain"/>
    <property type="match status" value="1"/>
</dbReference>
<gene>
    <name evidence="2" type="ORF">HBH26_13110</name>
</gene>
<dbReference type="InterPro" id="IPR000792">
    <property type="entry name" value="Tscrpt_reg_LuxR_C"/>
</dbReference>
<dbReference type="InterPro" id="IPR036388">
    <property type="entry name" value="WH-like_DNA-bd_sf"/>
</dbReference>
<evidence type="ECO:0000313" key="3">
    <source>
        <dbReference type="Proteomes" id="UP000732399"/>
    </source>
</evidence>
<accession>A0ABX1CRC9</accession>
<dbReference type="SMART" id="SM00421">
    <property type="entry name" value="HTH_LUXR"/>
    <property type="match status" value="1"/>
</dbReference>
<proteinExistence type="predicted"/>
<comment type="caution">
    <text evidence="2">The sequence shown here is derived from an EMBL/GenBank/DDBJ whole genome shotgun (WGS) entry which is preliminary data.</text>
</comment>
<dbReference type="EMBL" id="JAAVJH010000007">
    <property type="protein sequence ID" value="NJR79523.1"/>
    <property type="molecule type" value="Genomic_DNA"/>
</dbReference>
<reference evidence="2 3" key="1">
    <citation type="submission" date="2020-03" db="EMBL/GenBank/DDBJ databases">
        <authorList>
            <person name="Wang L."/>
            <person name="He N."/>
            <person name="Li Y."/>
            <person name="Fang Y."/>
            <person name="Zhang F."/>
        </authorList>
    </citation>
    <scope>NUCLEOTIDE SEQUENCE [LARGE SCALE GENOMIC DNA]</scope>
    <source>
        <strain evidence="2 3">36D10-4-7</strain>
    </source>
</reference>
<dbReference type="RefSeq" id="WP_168135068.1">
    <property type="nucleotide sequence ID" value="NZ_JAAVJH010000007.1"/>
</dbReference>
<dbReference type="Proteomes" id="UP000732399">
    <property type="component" value="Unassembled WGS sequence"/>
</dbReference>
<dbReference type="SUPFAM" id="SSF46894">
    <property type="entry name" value="C-terminal effector domain of the bipartite response regulators"/>
    <property type="match status" value="1"/>
</dbReference>